<comment type="caution">
    <text evidence="2">The sequence shown here is derived from an EMBL/GenBank/DDBJ whole genome shotgun (WGS) entry which is preliminary data.</text>
</comment>
<organism evidence="2">
    <name type="scientific">marine sediment metagenome</name>
    <dbReference type="NCBI Taxonomy" id="412755"/>
    <lineage>
        <taxon>unclassified sequences</taxon>
        <taxon>metagenomes</taxon>
        <taxon>ecological metagenomes</taxon>
    </lineage>
</organism>
<dbReference type="Pfam" id="PF04233">
    <property type="entry name" value="Phage_Mu_F"/>
    <property type="match status" value="1"/>
</dbReference>
<name>X1G652_9ZZZZ</name>
<reference evidence="2" key="1">
    <citation type="journal article" date="2014" name="Front. Microbiol.">
        <title>High frequency of phylogenetically diverse reductive dehalogenase-homologous genes in deep subseafloor sedimentary metagenomes.</title>
        <authorList>
            <person name="Kawai M."/>
            <person name="Futagami T."/>
            <person name="Toyoda A."/>
            <person name="Takaki Y."/>
            <person name="Nishi S."/>
            <person name="Hori S."/>
            <person name="Arai W."/>
            <person name="Tsubouchi T."/>
            <person name="Morono Y."/>
            <person name="Uchiyama I."/>
            <person name="Ito T."/>
            <person name="Fujiyama A."/>
            <person name="Inagaki F."/>
            <person name="Takami H."/>
        </authorList>
    </citation>
    <scope>NUCLEOTIDE SEQUENCE</scope>
    <source>
        <strain evidence="2">Expedition CK06-06</strain>
    </source>
</reference>
<proteinExistence type="predicted"/>
<sequence length="291" mass="33150">PISAITEGGLRGEKAEDKVSFWQNKARKKLLWIHFIKRVEMKERILYNPIKQYLKNEAHKIKKAFSQARDMSSIDINSIFDVDKNAEKYAHKFNNYYVDAVQKAGEAGVEATKGKLMPLDLVYEAKQEEEVFIVTAEIRKELTEMILESGTQIAKTTLTKIERMMEKAMKEGWTVEELTQNLYERLDGLALSRSRTIANTEMAKVENWGQLEGYKQSELVELKGWLSAFLPTSRTDHTDADAYYSEHPIPLSDPFEVGGELLQYPGDPSGSPSNIINCKCATYPEVKELAE</sequence>
<dbReference type="InterPro" id="IPR006528">
    <property type="entry name" value="Phage_head_morphogenesis_dom"/>
</dbReference>
<accession>X1G652</accession>
<feature type="non-terminal residue" evidence="2">
    <location>
        <position position="1"/>
    </location>
</feature>
<protein>
    <recommendedName>
        <fullName evidence="1">Phage head morphogenesis domain-containing protein</fullName>
    </recommendedName>
</protein>
<evidence type="ECO:0000259" key="1">
    <source>
        <dbReference type="Pfam" id="PF04233"/>
    </source>
</evidence>
<feature type="domain" description="Phage head morphogenesis" evidence="1">
    <location>
        <begin position="160"/>
        <end position="282"/>
    </location>
</feature>
<gene>
    <name evidence="2" type="ORF">S03H2_02964</name>
</gene>
<dbReference type="AlphaFoldDB" id="X1G652"/>
<evidence type="ECO:0000313" key="2">
    <source>
        <dbReference type="EMBL" id="GAH28453.1"/>
    </source>
</evidence>
<dbReference type="EMBL" id="BARU01001047">
    <property type="protein sequence ID" value="GAH28453.1"/>
    <property type="molecule type" value="Genomic_DNA"/>
</dbReference>